<dbReference type="AlphaFoldDB" id="A0A3N0V183"/>
<evidence type="ECO:0000259" key="1">
    <source>
        <dbReference type="Pfam" id="PF15611"/>
    </source>
</evidence>
<feature type="domain" description="Zorya protein ZorC EH" evidence="1">
    <location>
        <begin position="110"/>
        <end position="460"/>
    </location>
</feature>
<comment type="caution">
    <text evidence="2">The sequence shown here is derived from an EMBL/GenBank/DDBJ whole genome shotgun (WGS) entry which is preliminary data.</text>
</comment>
<protein>
    <recommendedName>
        <fullName evidence="1">Zorya protein ZorC EH domain-containing protein</fullName>
    </recommendedName>
</protein>
<accession>A0A3N0V183</accession>
<dbReference type="Pfam" id="PF15611">
    <property type="entry name" value="EH_Signature"/>
    <property type="match status" value="1"/>
</dbReference>
<gene>
    <name evidence="2" type="ORF">ED236_07295</name>
</gene>
<name>A0A3N0V183_9PROT</name>
<evidence type="ECO:0000313" key="3">
    <source>
        <dbReference type="Proteomes" id="UP000275137"/>
    </source>
</evidence>
<dbReference type="RefSeq" id="WP_123237301.1">
    <property type="nucleotide sequence ID" value="NZ_RJVP01000003.1"/>
</dbReference>
<proteinExistence type="predicted"/>
<reference evidence="2 3" key="1">
    <citation type="submission" date="2018-10" db="EMBL/GenBank/DDBJ databases">
        <authorList>
            <person name="Chen W.-M."/>
        </authorList>
    </citation>
    <scope>NUCLEOTIDE SEQUENCE [LARGE SCALE GENOMIC DNA]</scope>
    <source>
        <strain evidence="2 3">H-5</strain>
    </source>
</reference>
<sequence length="477" mass="56076">MQLESSENIAYTKGAIRHYVRTYLTVKSFTLPTFAQKVAPILSQLTGTPKEPSRFELDAVFKRLSDAAKHASYEAVLVKDWKKTPYVLWMGTEKLGSDLSFLNSYLLWLKQYGTARDWRRLIHIYLRDYEQLSTHHESFERQNSAIREAINSIELKDRLIRWHKREMQYSLFAKKPKLDVIVNEFIECKNDWRLFSERTGLEGELAQVGFAAVVGDQLLKRLIDSPSAELINAVQNYHMHENKLRFPQRKTQLIEALISPWLNGKQLGEPVQKAVRDWLLQHFNDLRLPVHDRMHWHAVRSEYKKIMLRWLIGETLNQFFEIIDQVAKDSHWSYRKAFWNAYYKIHAFEDAWVVLGVDAKYYARRVFGEKISAANLNGAVKQDHSVLIVKIGDLVLADWSHDGKCRAWKVDDRFCPEIYKPQYSGDLLRAPSMQIVDSHVQDGISHQSSDNYLWQNRLAQFIYEHTGVRVYQRDFRI</sequence>
<organism evidence="2 3">
    <name type="scientific">Pseudomethylobacillus aquaticus</name>
    <dbReference type="NCBI Taxonomy" id="2676064"/>
    <lineage>
        <taxon>Bacteria</taxon>
        <taxon>Pseudomonadati</taxon>
        <taxon>Pseudomonadota</taxon>
        <taxon>Betaproteobacteria</taxon>
        <taxon>Nitrosomonadales</taxon>
        <taxon>Methylophilaceae</taxon>
        <taxon>Pseudomethylobacillus</taxon>
    </lineage>
</organism>
<keyword evidence="3" id="KW-1185">Reference proteome</keyword>
<dbReference type="EMBL" id="RJVP01000003">
    <property type="protein sequence ID" value="ROH86238.1"/>
    <property type="molecule type" value="Genomic_DNA"/>
</dbReference>
<dbReference type="Proteomes" id="UP000275137">
    <property type="component" value="Unassembled WGS sequence"/>
</dbReference>
<dbReference type="InterPro" id="IPR028943">
    <property type="entry name" value="ZorC_EH_Signature_dom"/>
</dbReference>
<evidence type="ECO:0000313" key="2">
    <source>
        <dbReference type="EMBL" id="ROH86238.1"/>
    </source>
</evidence>